<name>A0ABV6RNF1_9GAMM</name>
<reference evidence="1 2" key="1">
    <citation type="submission" date="2024-09" db="EMBL/GenBank/DDBJ databases">
        <authorList>
            <person name="Sun Q."/>
            <person name="Mori K."/>
        </authorList>
    </citation>
    <scope>NUCLEOTIDE SEQUENCE [LARGE SCALE GENOMIC DNA]</scope>
    <source>
        <strain evidence="1 2">KCTC 23076</strain>
    </source>
</reference>
<dbReference type="Proteomes" id="UP001589896">
    <property type="component" value="Unassembled WGS sequence"/>
</dbReference>
<protein>
    <submittedName>
        <fullName evidence="1">Uncharacterized protein</fullName>
    </submittedName>
</protein>
<sequence length="151" mass="16871">MIAAYGPALGDTAAGIFPSRSQLLRAVAPEMYADYSDDHDWHQLRGQQVAGLRDAAVRLTVMRREMELLNHAHEFEALTTDQQEALLLDPAHPPVVRAWEGRPRFVYCRQWHPGRGAPRVHGDAVEIDARTPGALLRSLRSAGLLSYTELH</sequence>
<proteinExistence type="predicted"/>
<dbReference type="RefSeq" id="WP_386668086.1">
    <property type="nucleotide sequence ID" value="NZ_JBHLTG010000002.1"/>
</dbReference>
<organism evidence="1 2">
    <name type="scientific">Lysobacter korlensis</name>
    <dbReference type="NCBI Taxonomy" id="553636"/>
    <lineage>
        <taxon>Bacteria</taxon>
        <taxon>Pseudomonadati</taxon>
        <taxon>Pseudomonadota</taxon>
        <taxon>Gammaproteobacteria</taxon>
        <taxon>Lysobacterales</taxon>
        <taxon>Lysobacteraceae</taxon>
        <taxon>Lysobacter</taxon>
    </lineage>
</organism>
<accession>A0ABV6RNF1</accession>
<evidence type="ECO:0000313" key="2">
    <source>
        <dbReference type="Proteomes" id="UP001589896"/>
    </source>
</evidence>
<comment type="caution">
    <text evidence="1">The sequence shown here is derived from an EMBL/GenBank/DDBJ whole genome shotgun (WGS) entry which is preliminary data.</text>
</comment>
<keyword evidence="2" id="KW-1185">Reference proteome</keyword>
<gene>
    <name evidence="1" type="ORF">ACFFGH_10815</name>
</gene>
<dbReference type="EMBL" id="JBHLTG010000002">
    <property type="protein sequence ID" value="MFC0678331.1"/>
    <property type="molecule type" value="Genomic_DNA"/>
</dbReference>
<evidence type="ECO:0000313" key="1">
    <source>
        <dbReference type="EMBL" id="MFC0678331.1"/>
    </source>
</evidence>